<evidence type="ECO:0000313" key="2">
    <source>
        <dbReference type="Proteomes" id="UP000886860"/>
    </source>
</evidence>
<gene>
    <name evidence="1" type="ORF">IAB60_03625</name>
</gene>
<evidence type="ECO:0000313" key="1">
    <source>
        <dbReference type="EMBL" id="HIT41186.1"/>
    </source>
</evidence>
<dbReference type="AlphaFoldDB" id="A0A9D1KFD9"/>
<proteinExistence type="predicted"/>
<accession>A0A9D1KFD9</accession>
<feature type="non-terminal residue" evidence="1">
    <location>
        <position position="1"/>
    </location>
</feature>
<dbReference type="EMBL" id="DVKS01000060">
    <property type="protein sequence ID" value="HIT41186.1"/>
    <property type="molecule type" value="Genomic_DNA"/>
</dbReference>
<organism evidence="1 2">
    <name type="scientific">Candidatus Caccovicinus merdipullorum</name>
    <dbReference type="NCBI Taxonomy" id="2840724"/>
    <lineage>
        <taxon>Bacteria</taxon>
        <taxon>Bacillati</taxon>
        <taxon>Bacillota</taxon>
        <taxon>Clostridia</taxon>
        <taxon>Eubacteriales</taxon>
        <taxon>Candidatus Caccovicinus</taxon>
    </lineage>
</organism>
<name>A0A9D1KFD9_9FIRM</name>
<comment type="caution">
    <text evidence="1">The sequence shown here is derived from an EMBL/GenBank/DDBJ whole genome shotgun (WGS) entry which is preliminary data.</text>
</comment>
<dbReference type="Proteomes" id="UP000886860">
    <property type="component" value="Unassembled WGS sequence"/>
</dbReference>
<sequence length="45" mass="5262">TADPAKTAVVVVNMWSPAYRVNKDQYLSPEEYLKEFERRIKGMVM</sequence>
<reference evidence="1" key="1">
    <citation type="submission" date="2020-10" db="EMBL/GenBank/DDBJ databases">
        <authorList>
            <person name="Gilroy R."/>
        </authorList>
    </citation>
    <scope>NUCLEOTIDE SEQUENCE</scope>
    <source>
        <strain evidence="1">CHK123-3438</strain>
    </source>
</reference>
<protein>
    <submittedName>
        <fullName evidence="1">Uncharacterized protein</fullName>
    </submittedName>
</protein>
<reference evidence="1" key="2">
    <citation type="journal article" date="2021" name="PeerJ">
        <title>Extensive microbial diversity within the chicken gut microbiome revealed by metagenomics and culture.</title>
        <authorList>
            <person name="Gilroy R."/>
            <person name="Ravi A."/>
            <person name="Getino M."/>
            <person name="Pursley I."/>
            <person name="Horton D.L."/>
            <person name="Alikhan N.F."/>
            <person name="Baker D."/>
            <person name="Gharbi K."/>
            <person name="Hall N."/>
            <person name="Watson M."/>
            <person name="Adriaenssens E.M."/>
            <person name="Foster-Nyarko E."/>
            <person name="Jarju S."/>
            <person name="Secka A."/>
            <person name="Antonio M."/>
            <person name="Oren A."/>
            <person name="Chaudhuri R.R."/>
            <person name="La Ragione R."/>
            <person name="Hildebrand F."/>
            <person name="Pallen M.J."/>
        </authorList>
    </citation>
    <scope>NUCLEOTIDE SEQUENCE</scope>
    <source>
        <strain evidence="1">CHK123-3438</strain>
    </source>
</reference>